<sequence length="279" mass="30124">MHSEKHSQTAMMAAAARAAHLVVDEPPHLFEDRLAAPLLGERAGELLGYHRLHGDHLILSGTRAQVTARSRYAEDRLRASGHTQYVSLGAGLDTYAYRAPGGRVRVFEVDHPATQEWKKSLLAEAAIAIPEFLTFVGIDFEKADLNERLAAEGFDFGRPACVSWLGVSMYLTAEAVSATLAAFAAFAPGSELVMEYALPEEARDGTAAEMAGYALAAAAERGEPWLSFHTPEQITALLARHGLRVVEHMREPDVPAVAARTASRPVSVDLCRLVTATPA</sequence>
<dbReference type="PANTHER" id="PTHR43619">
    <property type="entry name" value="S-ADENOSYL-L-METHIONINE-DEPENDENT METHYLTRANSFERASE YKTD-RELATED"/>
    <property type="match status" value="1"/>
</dbReference>
<dbReference type="RefSeq" id="WP_242382722.1">
    <property type="nucleotide sequence ID" value="NZ_JAKRKC020000001.1"/>
</dbReference>
<comment type="similarity">
    <text evidence="2 6">Belongs to the UPF0677 family.</text>
</comment>
<evidence type="ECO:0000313" key="7">
    <source>
        <dbReference type="EMBL" id="MCK2217281.1"/>
    </source>
</evidence>
<organism evidence="7 8">
    <name type="scientific">Actinomadura luzonensis</name>
    <dbReference type="NCBI Taxonomy" id="2805427"/>
    <lineage>
        <taxon>Bacteria</taxon>
        <taxon>Bacillati</taxon>
        <taxon>Actinomycetota</taxon>
        <taxon>Actinomycetes</taxon>
        <taxon>Streptosporangiales</taxon>
        <taxon>Thermomonosporaceae</taxon>
        <taxon>Actinomadura</taxon>
    </lineage>
</organism>
<evidence type="ECO:0000256" key="2">
    <source>
        <dbReference type="ARBA" id="ARBA00008138"/>
    </source>
</evidence>
<dbReference type="Gene3D" id="3.40.50.150">
    <property type="entry name" value="Vaccinia Virus protein VP39"/>
    <property type="match status" value="1"/>
</dbReference>
<keyword evidence="3 6" id="KW-0489">Methyltransferase</keyword>
<evidence type="ECO:0000313" key="8">
    <source>
        <dbReference type="Proteomes" id="UP001317259"/>
    </source>
</evidence>
<dbReference type="SUPFAM" id="SSF53335">
    <property type="entry name" value="S-adenosyl-L-methionine-dependent methyltransferases"/>
    <property type="match status" value="1"/>
</dbReference>
<comment type="caution">
    <text evidence="7">The sequence shown here is derived from an EMBL/GenBank/DDBJ whole genome shotgun (WGS) entry which is preliminary data.</text>
</comment>
<evidence type="ECO:0000256" key="6">
    <source>
        <dbReference type="RuleBase" id="RU362030"/>
    </source>
</evidence>
<dbReference type="EC" id="2.1.1.-" evidence="6"/>
<keyword evidence="5 6" id="KW-0949">S-adenosyl-L-methionine</keyword>
<keyword evidence="8" id="KW-1185">Reference proteome</keyword>
<dbReference type="GO" id="GO:0008168">
    <property type="term" value="F:methyltransferase activity"/>
    <property type="evidence" value="ECO:0007669"/>
    <property type="project" value="UniProtKB-KW"/>
</dbReference>
<name>A0ABT0FY48_9ACTN</name>
<dbReference type="InterPro" id="IPR011610">
    <property type="entry name" value="SAM_mthyl_Trfase_ML2640-like"/>
</dbReference>
<dbReference type="NCBIfam" id="TIGR00027">
    <property type="entry name" value="mthyl_TIGR00027"/>
    <property type="match status" value="1"/>
</dbReference>
<dbReference type="Pfam" id="PF04072">
    <property type="entry name" value="LCM"/>
    <property type="match status" value="1"/>
</dbReference>
<comment type="function">
    <text evidence="1 6">Exhibits S-adenosyl-L-methionine-dependent methyltransferase activity.</text>
</comment>
<gene>
    <name evidence="7" type="ORF">MF672_026340</name>
</gene>
<dbReference type="Proteomes" id="UP001317259">
    <property type="component" value="Unassembled WGS sequence"/>
</dbReference>
<evidence type="ECO:0000256" key="4">
    <source>
        <dbReference type="ARBA" id="ARBA00022679"/>
    </source>
</evidence>
<protein>
    <recommendedName>
        <fullName evidence="6">S-adenosyl-L-methionine-dependent methyltransferase</fullName>
        <ecNumber evidence="6">2.1.1.-</ecNumber>
    </recommendedName>
</protein>
<proteinExistence type="inferred from homology"/>
<accession>A0ABT0FY48</accession>
<dbReference type="GO" id="GO:0032259">
    <property type="term" value="P:methylation"/>
    <property type="evidence" value="ECO:0007669"/>
    <property type="project" value="UniProtKB-KW"/>
</dbReference>
<dbReference type="InterPro" id="IPR007213">
    <property type="entry name" value="Ppm1/Ppm2/Tcmp"/>
</dbReference>
<evidence type="ECO:0000256" key="3">
    <source>
        <dbReference type="ARBA" id="ARBA00022603"/>
    </source>
</evidence>
<dbReference type="PANTHER" id="PTHR43619:SF2">
    <property type="entry name" value="S-ADENOSYL-L-METHIONINE-DEPENDENT METHYLTRANSFERASES SUPERFAMILY PROTEIN"/>
    <property type="match status" value="1"/>
</dbReference>
<reference evidence="7 8" key="1">
    <citation type="submission" date="2022-04" db="EMBL/GenBank/DDBJ databases">
        <title>Genome draft of Actinomadura sp. ATCC 31491.</title>
        <authorList>
            <person name="Shi X."/>
            <person name="Du Y."/>
        </authorList>
    </citation>
    <scope>NUCLEOTIDE SEQUENCE [LARGE SCALE GENOMIC DNA]</scope>
    <source>
        <strain evidence="7 8">ATCC 31491</strain>
    </source>
</reference>
<dbReference type="InterPro" id="IPR029063">
    <property type="entry name" value="SAM-dependent_MTases_sf"/>
</dbReference>
<evidence type="ECO:0000256" key="5">
    <source>
        <dbReference type="ARBA" id="ARBA00022691"/>
    </source>
</evidence>
<dbReference type="EMBL" id="JAKRKC020000001">
    <property type="protein sequence ID" value="MCK2217281.1"/>
    <property type="molecule type" value="Genomic_DNA"/>
</dbReference>
<keyword evidence="4" id="KW-0808">Transferase</keyword>
<evidence type="ECO:0000256" key="1">
    <source>
        <dbReference type="ARBA" id="ARBA00003907"/>
    </source>
</evidence>